<dbReference type="Proteomes" id="UP001589793">
    <property type="component" value="Unassembled WGS sequence"/>
</dbReference>
<evidence type="ECO:0000256" key="1">
    <source>
        <dbReference type="ARBA" id="ARBA00022553"/>
    </source>
</evidence>
<proteinExistence type="predicted"/>
<dbReference type="PANTHER" id="PTHR43214:SF24">
    <property type="entry name" value="TRANSCRIPTIONAL REGULATORY PROTEIN NARL-RELATED"/>
    <property type="match status" value="1"/>
</dbReference>
<evidence type="ECO:0000259" key="7">
    <source>
        <dbReference type="PROSITE" id="PS50110"/>
    </source>
</evidence>
<keyword evidence="1 5" id="KW-0597">Phosphoprotein</keyword>
<feature type="domain" description="Response regulatory" evidence="7">
    <location>
        <begin position="5"/>
        <end position="122"/>
    </location>
</feature>
<dbReference type="InterPro" id="IPR011006">
    <property type="entry name" value="CheY-like_superfamily"/>
</dbReference>
<keyword evidence="9" id="KW-1185">Reference proteome</keyword>
<feature type="domain" description="HTH luxR-type" evidence="6">
    <location>
        <begin position="147"/>
        <end position="212"/>
    </location>
</feature>
<evidence type="ECO:0000256" key="3">
    <source>
        <dbReference type="ARBA" id="ARBA00023125"/>
    </source>
</evidence>
<evidence type="ECO:0000256" key="4">
    <source>
        <dbReference type="ARBA" id="ARBA00023163"/>
    </source>
</evidence>
<dbReference type="InterPro" id="IPR058245">
    <property type="entry name" value="NreC/VraR/RcsB-like_REC"/>
</dbReference>
<keyword evidence="2" id="KW-0805">Transcription regulation</keyword>
<dbReference type="Pfam" id="PF00072">
    <property type="entry name" value="Response_reg"/>
    <property type="match status" value="1"/>
</dbReference>
<dbReference type="EMBL" id="JBHLSV010000007">
    <property type="protein sequence ID" value="MFC0673855.1"/>
    <property type="molecule type" value="Genomic_DNA"/>
</dbReference>
<dbReference type="Pfam" id="PF00196">
    <property type="entry name" value="GerE"/>
    <property type="match status" value="1"/>
</dbReference>
<evidence type="ECO:0000256" key="5">
    <source>
        <dbReference type="PROSITE-ProRule" id="PRU00169"/>
    </source>
</evidence>
<dbReference type="CDD" id="cd17535">
    <property type="entry name" value="REC_NarL-like"/>
    <property type="match status" value="1"/>
</dbReference>
<accession>A0ABV6RA35</accession>
<feature type="modified residue" description="4-aspartylphosphate" evidence="5">
    <location>
        <position position="56"/>
    </location>
</feature>
<reference evidence="8 9" key="1">
    <citation type="submission" date="2024-09" db="EMBL/GenBank/DDBJ databases">
        <authorList>
            <person name="Sun Q."/>
            <person name="Mori K."/>
        </authorList>
    </citation>
    <scope>NUCLEOTIDE SEQUENCE [LARGE SCALE GENOMIC DNA]</scope>
    <source>
        <strain evidence="8 9">CICC 10874</strain>
    </source>
</reference>
<dbReference type="SUPFAM" id="SSF52172">
    <property type="entry name" value="CheY-like"/>
    <property type="match status" value="1"/>
</dbReference>
<dbReference type="CDD" id="cd06170">
    <property type="entry name" value="LuxR_C_like"/>
    <property type="match status" value="1"/>
</dbReference>
<dbReference type="SMART" id="SM00421">
    <property type="entry name" value="HTH_LUXR"/>
    <property type="match status" value="1"/>
</dbReference>
<dbReference type="Gene3D" id="3.40.50.2300">
    <property type="match status" value="1"/>
</dbReference>
<keyword evidence="3" id="KW-0238">DNA-binding</keyword>
<dbReference type="SUPFAM" id="SSF46894">
    <property type="entry name" value="C-terminal effector domain of the bipartite response regulators"/>
    <property type="match status" value="1"/>
</dbReference>
<name>A0ABV6RA35_9MICO</name>
<dbReference type="SMART" id="SM00448">
    <property type="entry name" value="REC"/>
    <property type="match status" value="1"/>
</dbReference>
<evidence type="ECO:0000313" key="9">
    <source>
        <dbReference type="Proteomes" id="UP001589793"/>
    </source>
</evidence>
<dbReference type="PANTHER" id="PTHR43214">
    <property type="entry name" value="TWO-COMPONENT RESPONSE REGULATOR"/>
    <property type="match status" value="1"/>
</dbReference>
<dbReference type="InterPro" id="IPR001789">
    <property type="entry name" value="Sig_transdc_resp-reg_receiver"/>
</dbReference>
<dbReference type="InterPro" id="IPR039420">
    <property type="entry name" value="WalR-like"/>
</dbReference>
<sequence length="219" mass="23405">MTPIRVLVADDDPRLRASLTLLIDGEPDMAVAGAVPDGAAALAAVRDHEVDVVLMDVRMPVMDGLDATRAILGAGGPGPRVIVLTMFDADQYVYEALRAGASGFLLKNAPPASLVQAVRAARAGDALLAPEVTRRLIGRFALSPRRDDPRIARLTSREREALCLIGRGMSNDEIARHLFVTPTTVRTYVSRILAKTGARDRAQLVVIAYECGLVSPGQD</sequence>
<evidence type="ECO:0000313" key="8">
    <source>
        <dbReference type="EMBL" id="MFC0673855.1"/>
    </source>
</evidence>
<dbReference type="PROSITE" id="PS50110">
    <property type="entry name" value="RESPONSE_REGULATORY"/>
    <property type="match status" value="1"/>
</dbReference>
<dbReference type="PRINTS" id="PR00038">
    <property type="entry name" value="HTHLUXR"/>
</dbReference>
<dbReference type="InterPro" id="IPR000792">
    <property type="entry name" value="Tscrpt_reg_LuxR_C"/>
</dbReference>
<dbReference type="PROSITE" id="PS50043">
    <property type="entry name" value="HTH_LUXR_2"/>
    <property type="match status" value="1"/>
</dbReference>
<gene>
    <name evidence="8" type="ORF">ACFFF6_07795</name>
</gene>
<evidence type="ECO:0000256" key="2">
    <source>
        <dbReference type="ARBA" id="ARBA00023015"/>
    </source>
</evidence>
<comment type="caution">
    <text evidence="8">The sequence shown here is derived from an EMBL/GenBank/DDBJ whole genome shotgun (WGS) entry which is preliminary data.</text>
</comment>
<dbReference type="PROSITE" id="PS00622">
    <property type="entry name" value="HTH_LUXR_1"/>
    <property type="match status" value="1"/>
</dbReference>
<evidence type="ECO:0000259" key="6">
    <source>
        <dbReference type="PROSITE" id="PS50043"/>
    </source>
</evidence>
<dbReference type="InterPro" id="IPR016032">
    <property type="entry name" value="Sig_transdc_resp-reg_C-effctor"/>
</dbReference>
<organism evidence="8 9">
    <name type="scientific">Brachybacterium hainanense</name>
    <dbReference type="NCBI Taxonomy" id="1541174"/>
    <lineage>
        <taxon>Bacteria</taxon>
        <taxon>Bacillati</taxon>
        <taxon>Actinomycetota</taxon>
        <taxon>Actinomycetes</taxon>
        <taxon>Micrococcales</taxon>
        <taxon>Dermabacteraceae</taxon>
        <taxon>Brachybacterium</taxon>
    </lineage>
</organism>
<keyword evidence="4" id="KW-0804">Transcription</keyword>
<protein>
    <submittedName>
        <fullName evidence="8">Response regulator</fullName>
    </submittedName>
</protein>
<dbReference type="RefSeq" id="WP_376979758.1">
    <property type="nucleotide sequence ID" value="NZ_JBHLSV010000007.1"/>
</dbReference>